<dbReference type="AlphaFoldDB" id="A0A8S3Z8G7"/>
<protein>
    <submittedName>
        <fullName evidence="1">Uncharacterized protein</fullName>
    </submittedName>
</protein>
<organism evidence="1 2">
    <name type="scientific">Candidula unifasciata</name>
    <dbReference type="NCBI Taxonomy" id="100452"/>
    <lineage>
        <taxon>Eukaryota</taxon>
        <taxon>Metazoa</taxon>
        <taxon>Spiralia</taxon>
        <taxon>Lophotrochozoa</taxon>
        <taxon>Mollusca</taxon>
        <taxon>Gastropoda</taxon>
        <taxon>Heterobranchia</taxon>
        <taxon>Euthyneura</taxon>
        <taxon>Panpulmonata</taxon>
        <taxon>Eupulmonata</taxon>
        <taxon>Stylommatophora</taxon>
        <taxon>Helicina</taxon>
        <taxon>Helicoidea</taxon>
        <taxon>Geomitridae</taxon>
        <taxon>Candidula</taxon>
    </lineage>
</organism>
<sequence>YSPTPLPPPACCHRHLSASTPVLPTPTSFSTAMVPTCPTRLSTPASLGAAAAAAEDGWPAELHQQWFMRGSRRSNCGRVSCPWLSS</sequence>
<keyword evidence="2" id="KW-1185">Reference proteome</keyword>
<dbReference type="Proteomes" id="UP000678393">
    <property type="component" value="Unassembled WGS sequence"/>
</dbReference>
<proteinExistence type="predicted"/>
<name>A0A8S3Z8G7_9EUPU</name>
<dbReference type="EMBL" id="CAJHNH020001508">
    <property type="protein sequence ID" value="CAG5123392.1"/>
    <property type="molecule type" value="Genomic_DNA"/>
</dbReference>
<feature type="non-terminal residue" evidence="1">
    <location>
        <position position="86"/>
    </location>
</feature>
<comment type="caution">
    <text evidence="1">The sequence shown here is derived from an EMBL/GenBank/DDBJ whole genome shotgun (WGS) entry which is preliminary data.</text>
</comment>
<accession>A0A8S3Z8G7</accession>
<reference evidence="1" key="1">
    <citation type="submission" date="2021-04" db="EMBL/GenBank/DDBJ databases">
        <authorList>
            <consortium name="Molecular Ecology Group"/>
        </authorList>
    </citation>
    <scope>NUCLEOTIDE SEQUENCE</scope>
</reference>
<gene>
    <name evidence="1" type="ORF">CUNI_LOCUS8950</name>
</gene>
<evidence type="ECO:0000313" key="2">
    <source>
        <dbReference type="Proteomes" id="UP000678393"/>
    </source>
</evidence>
<feature type="non-terminal residue" evidence="1">
    <location>
        <position position="1"/>
    </location>
</feature>
<evidence type="ECO:0000313" key="1">
    <source>
        <dbReference type="EMBL" id="CAG5123392.1"/>
    </source>
</evidence>